<protein>
    <recommendedName>
        <fullName evidence="1">bis(5'-nucleosyl)-tetraphosphatase (symmetrical)</fullName>
        <ecNumber evidence="1">3.6.1.41</ecNumber>
    </recommendedName>
</protein>
<dbReference type="Proteomes" id="UP000184241">
    <property type="component" value="Unassembled WGS sequence"/>
</dbReference>
<evidence type="ECO:0000259" key="7">
    <source>
        <dbReference type="PROSITE" id="PS51831"/>
    </source>
</evidence>
<dbReference type="Pfam" id="PF01966">
    <property type="entry name" value="HD"/>
    <property type="match status" value="1"/>
</dbReference>
<dbReference type="RefSeq" id="WP_073018174.1">
    <property type="nucleotide sequence ID" value="NZ_FQXU01000005.1"/>
</dbReference>
<dbReference type="EMBL" id="FQXU01000005">
    <property type="protein sequence ID" value="SHH99676.1"/>
    <property type="molecule type" value="Genomic_DNA"/>
</dbReference>
<dbReference type="InterPro" id="IPR051094">
    <property type="entry name" value="Diverse_Catalytic_Enzymes"/>
</dbReference>
<name>A0A1M5XIU1_9CLOT</name>
<dbReference type="InterPro" id="IPR005249">
    <property type="entry name" value="YqeK"/>
</dbReference>
<gene>
    <name evidence="8" type="ORF">SAMN02745941_01450</name>
</gene>
<feature type="domain" description="HD" evidence="7">
    <location>
        <begin position="19"/>
        <end position="134"/>
    </location>
</feature>
<comment type="catalytic activity">
    <reaction evidence="6">
        <text>P(1),P(4)-bis(5'-adenosyl) tetraphosphate + H2O = 2 ADP + 2 H(+)</text>
        <dbReference type="Rhea" id="RHEA:24252"/>
        <dbReference type="ChEBI" id="CHEBI:15377"/>
        <dbReference type="ChEBI" id="CHEBI:15378"/>
        <dbReference type="ChEBI" id="CHEBI:58141"/>
        <dbReference type="ChEBI" id="CHEBI:456216"/>
        <dbReference type="EC" id="3.6.1.41"/>
    </reaction>
</comment>
<evidence type="ECO:0000256" key="3">
    <source>
        <dbReference type="ARBA" id="ARBA00022741"/>
    </source>
</evidence>
<evidence type="ECO:0000313" key="8">
    <source>
        <dbReference type="EMBL" id="SHH99676.1"/>
    </source>
</evidence>
<dbReference type="NCBIfam" id="TIGR00488">
    <property type="entry name" value="bis(5'-nucleosyl)-tetraphosphatase (symmetrical) YqeK"/>
    <property type="match status" value="1"/>
</dbReference>
<keyword evidence="2" id="KW-0479">Metal-binding</keyword>
<dbReference type="Gene3D" id="1.10.3210.10">
    <property type="entry name" value="Hypothetical protein af1432"/>
    <property type="match status" value="1"/>
</dbReference>
<dbReference type="GO" id="GO:0008803">
    <property type="term" value="F:bis(5'-nucleosyl)-tetraphosphatase (symmetrical) activity"/>
    <property type="evidence" value="ECO:0007669"/>
    <property type="project" value="UniProtKB-EC"/>
</dbReference>
<keyword evidence="5" id="KW-0408">Iron</keyword>
<dbReference type="AlphaFoldDB" id="A0A1M5XIU1"/>
<dbReference type="SUPFAM" id="SSF109604">
    <property type="entry name" value="HD-domain/PDEase-like"/>
    <property type="match status" value="1"/>
</dbReference>
<evidence type="ECO:0000313" key="9">
    <source>
        <dbReference type="Proteomes" id="UP000184241"/>
    </source>
</evidence>
<evidence type="ECO:0000256" key="6">
    <source>
        <dbReference type="ARBA" id="ARBA00049417"/>
    </source>
</evidence>
<dbReference type="PANTHER" id="PTHR35795">
    <property type="entry name" value="SLR1885 PROTEIN"/>
    <property type="match status" value="1"/>
</dbReference>
<dbReference type="CDD" id="cd00077">
    <property type="entry name" value="HDc"/>
    <property type="match status" value="1"/>
</dbReference>
<keyword evidence="3" id="KW-0547">Nucleotide-binding</keyword>
<evidence type="ECO:0000256" key="2">
    <source>
        <dbReference type="ARBA" id="ARBA00022723"/>
    </source>
</evidence>
<dbReference type="SMART" id="SM00471">
    <property type="entry name" value="HDc"/>
    <property type="match status" value="1"/>
</dbReference>
<accession>A0A1M5XIU1</accession>
<dbReference type="GO" id="GO:0046872">
    <property type="term" value="F:metal ion binding"/>
    <property type="evidence" value="ECO:0007669"/>
    <property type="project" value="UniProtKB-KW"/>
</dbReference>
<dbReference type="PROSITE" id="PS51831">
    <property type="entry name" value="HD"/>
    <property type="match status" value="1"/>
</dbReference>
<dbReference type="PANTHER" id="PTHR35795:SF1">
    <property type="entry name" value="BIS(5'-NUCLEOSYL)-TETRAPHOSPHATASE, SYMMETRICAL"/>
    <property type="match status" value="1"/>
</dbReference>
<proteinExistence type="predicted"/>
<organism evidence="8 9">
    <name type="scientific">Clostridium intestinale DSM 6191</name>
    <dbReference type="NCBI Taxonomy" id="1121320"/>
    <lineage>
        <taxon>Bacteria</taxon>
        <taxon>Bacillati</taxon>
        <taxon>Bacillota</taxon>
        <taxon>Clostridia</taxon>
        <taxon>Eubacteriales</taxon>
        <taxon>Clostridiaceae</taxon>
        <taxon>Clostridium</taxon>
    </lineage>
</organism>
<evidence type="ECO:0000256" key="1">
    <source>
        <dbReference type="ARBA" id="ARBA00012506"/>
    </source>
</evidence>
<evidence type="ECO:0000256" key="4">
    <source>
        <dbReference type="ARBA" id="ARBA00022801"/>
    </source>
</evidence>
<dbReference type="GO" id="GO:0000166">
    <property type="term" value="F:nucleotide binding"/>
    <property type="evidence" value="ECO:0007669"/>
    <property type="project" value="UniProtKB-KW"/>
</dbReference>
<dbReference type="EC" id="3.6.1.41" evidence="1"/>
<reference evidence="8 9" key="1">
    <citation type="submission" date="2016-11" db="EMBL/GenBank/DDBJ databases">
        <authorList>
            <person name="Jaros S."/>
            <person name="Januszkiewicz K."/>
            <person name="Wedrychowicz H."/>
        </authorList>
    </citation>
    <scope>NUCLEOTIDE SEQUENCE [LARGE SCALE GENOMIC DNA]</scope>
    <source>
        <strain evidence="8 9">DSM 6191</strain>
    </source>
</reference>
<keyword evidence="4 8" id="KW-0378">Hydrolase</keyword>
<dbReference type="InterPro" id="IPR006674">
    <property type="entry name" value="HD_domain"/>
</dbReference>
<sequence>MWSNEEILEYLKENLKESRYEHTLGVVKTAKALAKINGVEEEKAELAALIHDSAKNMHINSMKKMLEENFEQIDDIEEKTPQLLHGKVAAIIGKNIMGIEDEEVLSAAAYHTTGKGNMTLLEKIIYIADYIEPNRVYPGVEELRKLTFEDLDKGVIVGLNNTINYILKQGGLIHPNTIEARNYLIINGKGGLE</sequence>
<evidence type="ECO:0000256" key="5">
    <source>
        <dbReference type="ARBA" id="ARBA00023004"/>
    </source>
</evidence>
<dbReference type="InterPro" id="IPR003607">
    <property type="entry name" value="HD/PDEase_dom"/>
</dbReference>